<reference evidence="3 4" key="1">
    <citation type="submission" date="2014-12" db="EMBL/GenBank/DDBJ databases">
        <title>Frankia sp. BMG5.1 draft genome.</title>
        <authorList>
            <person name="Gtari M."/>
            <person name="Ghodhbane-Gtari F."/>
            <person name="Nouioui I."/>
            <person name="Ktari A."/>
            <person name="Hezbri K."/>
            <person name="Mimouni W."/>
            <person name="Sbissi I."/>
            <person name="Ayari A."/>
            <person name="Yamanaka T."/>
            <person name="Normand P."/>
            <person name="Tisa L.S."/>
            <person name="Boudabous A."/>
        </authorList>
    </citation>
    <scope>NUCLEOTIDE SEQUENCE [LARGE SCALE GENOMIC DNA]</scope>
    <source>
        <strain evidence="3 4">BMG5.1</strain>
    </source>
</reference>
<dbReference type="Pfam" id="PF00561">
    <property type="entry name" value="Abhydrolase_1"/>
    <property type="match status" value="1"/>
</dbReference>
<dbReference type="PANTHER" id="PTHR43798">
    <property type="entry name" value="MONOACYLGLYCEROL LIPASE"/>
    <property type="match status" value="1"/>
</dbReference>
<keyword evidence="4" id="KW-1185">Reference proteome</keyword>
<evidence type="ECO:0000259" key="2">
    <source>
        <dbReference type="Pfam" id="PF00561"/>
    </source>
</evidence>
<dbReference type="InterPro" id="IPR000073">
    <property type="entry name" value="AB_hydrolase_1"/>
</dbReference>
<dbReference type="SUPFAM" id="SSF53474">
    <property type="entry name" value="alpha/beta-Hydrolases"/>
    <property type="match status" value="1"/>
</dbReference>
<accession>A0ABR5F6W3</accession>
<organism evidence="3 4">
    <name type="scientific">Protofrankia coriariae</name>
    <dbReference type="NCBI Taxonomy" id="1562887"/>
    <lineage>
        <taxon>Bacteria</taxon>
        <taxon>Bacillati</taxon>
        <taxon>Actinomycetota</taxon>
        <taxon>Actinomycetes</taxon>
        <taxon>Frankiales</taxon>
        <taxon>Frankiaceae</taxon>
        <taxon>Protofrankia</taxon>
    </lineage>
</organism>
<comment type="caution">
    <text evidence="3">The sequence shown here is derived from an EMBL/GenBank/DDBJ whole genome shotgun (WGS) entry which is preliminary data.</text>
</comment>
<feature type="domain" description="AB hydrolase-1" evidence="2">
    <location>
        <begin position="13"/>
        <end position="237"/>
    </location>
</feature>
<sequence>MRQTRADRDGVLPVLLLHGWTWSLDVNFFGLMPPLSQRHPIVGLDQRGHGRGLPIAGEFSIADCAEDVIAVLDVLNIDRVIVCGFSLGGLVGTHMALAHPQRVAGLVLAACALNYRQNRRDRLLWTALATAAPLARLNRGNSLPARYFGANRRSGTDVVNRWPWLHAELTRTPLAAVLAIGRAVQRHDLRGRVQPLRNVPSVVLLTDNDTLCRPALQRQLADQLGAHVIPVAADHDFPVVHPDLFAAAVLDAVARVNARVSGA</sequence>
<protein>
    <recommendedName>
        <fullName evidence="2">AB hydrolase-1 domain-containing protein</fullName>
    </recommendedName>
</protein>
<dbReference type="InterPro" id="IPR050266">
    <property type="entry name" value="AB_hydrolase_sf"/>
</dbReference>
<gene>
    <name evidence="3" type="ORF">FrCorBMG51_04000</name>
</gene>
<evidence type="ECO:0000313" key="3">
    <source>
        <dbReference type="EMBL" id="KLL12464.1"/>
    </source>
</evidence>
<evidence type="ECO:0000256" key="1">
    <source>
        <dbReference type="ARBA" id="ARBA00022801"/>
    </source>
</evidence>
<dbReference type="Gene3D" id="3.40.50.1820">
    <property type="entry name" value="alpha/beta hydrolase"/>
    <property type="match status" value="1"/>
</dbReference>
<dbReference type="EMBL" id="JWIO01000004">
    <property type="protein sequence ID" value="KLL12464.1"/>
    <property type="molecule type" value="Genomic_DNA"/>
</dbReference>
<dbReference type="InterPro" id="IPR029058">
    <property type="entry name" value="AB_hydrolase_fold"/>
</dbReference>
<proteinExistence type="predicted"/>
<dbReference type="Proteomes" id="UP000035425">
    <property type="component" value="Unassembled WGS sequence"/>
</dbReference>
<dbReference type="PANTHER" id="PTHR43798:SF31">
    <property type="entry name" value="AB HYDROLASE SUPERFAMILY PROTEIN YCLE"/>
    <property type="match status" value="1"/>
</dbReference>
<evidence type="ECO:0000313" key="4">
    <source>
        <dbReference type="Proteomes" id="UP000035425"/>
    </source>
</evidence>
<name>A0ABR5F6W3_9ACTN</name>
<keyword evidence="1" id="KW-0378">Hydrolase</keyword>